<feature type="repeat" description="TPR" evidence="1">
    <location>
        <begin position="289"/>
        <end position="322"/>
    </location>
</feature>
<keyword evidence="3" id="KW-1185">Reference proteome</keyword>
<sequence length="335" mass="38062">MLDDAESLFIEASVAQDQHPEYVVLHSLFLMQELQPKKALQLLENIKNSPQLPANYWPLFAELNLKLENFNEAIAGYENWSATEQNALASLRLVYLYQYSNRLEKALATAKLGTQRFNNVVFKYLTVDMLLNKASVQEAKQVFNSIQAGKYAEMLEWQTLKGRFAAIDGDFKLALSTFKKVYDETHSPLLVKFITGVYRMTNNYPAASAFLESHLEMYPADLNTWQVKFNVEIQKDPLKAEYAALKITELAPNDSIAFNNLAWFELQNNKIALAAKHIEKAIELNNKNPELFDTASQIAMKQGNKTKAIEYIKSAITLAPNSATYRATLKEIESK</sequence>
<dbReference type="InterPro" id="IPR019734">
    <property type="entry name" value="TPR_rpt"/>
</dbReference>
<proteinExistence type="predicted"/>
<name>A0A6N8FET0_9GAMM</name>
<dbReference type="OrthoDB" id="9766710at2"/>
<evidence type="ECO:0000313" key="3">
    <source>
        <dbReference type="Proteomes" id="UP000439994"/>
    </source>
</evidence>
<keyword evidence="1" id="KW-0802">TPR repeat</keyword>
<dbReference type="SUPFAM" id="SSF48452">
    <property type="entry name" value="TPR-like"/>
    <property type="match status" value="1"/>
</dbReference>
<organism evidence="2 3">
    <name type="scientific">Psychrosphaera haliotis</name>
    <dbReference type="NCBI Taxonomy" id="555083"/>
    <lineage>
        <taxon>Bacteria</taxon>
        <taxon>Pseudomonadati</taxon>
        <taxon>Pseudomonadota</taxon>
        <taxon>Gammaproteobacteria</taxon>
        <taxon>Alteromonadales</taxon>
        <taxon>Pseudoalteromonadaceae</taxon>
        <taxon>Psychrosphaera</taxon>
    </lineage>
</organism>
<dbReference type="Pfam" id="PF13429">
    <property type="entry name" value="TPR_15"/>
    <property type="match status" value="1"/>
</dbReference>
<comment type="caution">
    <text evidence="2">The sequence shown here is derived from an EMBL/GenBank/DDBJ whole genome shotgun (WGS) entry which is preliminary data.</text>
</comment>
<dbReference type="PROSITE" id="PS50005">
    <property type="entry name" value="TPR"/>
    <property type="match status" value="1"/>
</dbReference>
<dbReference type="SMART" id="SM00028">
    <property type="entry name" value="TPR"/>
    <property type="match status" value="2"/>
</dbReference>
<accession>A0A6N8FET0</accession>
<dbReference type="InterPro" id="IPR011990">
    <property type="entry name" value="TPR-like_helical_dom_sf"/>
</dbReference>
<dbReference type="Gene3D" id="1.25.40.10">
    <property type="entry name" value="Tetratricopeptide repeat domain"/>
    <property type="match status" value="1"/>
</dbReference>
<evidence type="ECO:0000256" key="1">
    <source>
        <dbReference type="PROSITE-ProRule" id="PRU00339"/>
    </source>
</evidence>
<gene>
    <name evidence="2" type="ORF">GNP35_14940</name>
</gene>
<dbReference type="Proteomes" id="UP000439994">
    <property type="component" value="Unassembled WGS sequence"/>
</dbReference>
<dbReference type="AlphaFoldDB" id="A0A6N8FET0"/>
<reference evidence="2 3" key="1">
    <citation type="submission" date="2019-11" db="EMBL/GenBank/DDBJ databases">
        <title>P. haliotis isolates from Z. marina roots.</title>
        <authorList>
            <person name="Cohen M."/>
            <person name="Jospin G."/>
            <person name="Eisen J.A."/>
            <person name="Coil D.A."/>
        </authorList>
    </citation>
    <scope>NUCLEOTIDE SEQUENCE [LARGE SCALE GENOMIC DNA]</scope>
    <source>
        <strain evidence="2 3">UCD-MCMsp1aY</strain>
    </source>
</reference>
<dbReference type="Pfam" id="PF13181">
    <property type="entry name" value="TPR_8"/>
    <property type="match status" value="2"/>
</dbReference>
<evidence type="ECO:0000313" key="2">
    <source>
        <dbReference type="EMBL" id="MUH73667.1"/>
    </source>
</evidence>
<protein>
    <submittedName>
        <fullName evidence="2">Tetratricopeptide repeat protein</fullName>
    </submittedName>
</protein>
<dbReference type="EMBL" id="WOCD01000005">
    <property type="protein sequence ID" value="MUH73667.1"/>
    <property type="molecule type" value="Genomic_DNA"/>
</dbReference>